<keyword evidence="2" id="KW-0732">Signal</keyword>
<protein>
    <submittedName>
        <fullName evidence="3">Uncharacterized protein</fullName>
    </submittedName>
</protein>
<organism evidence="3 4">
    <name type="scientific">Flavobacterium pokkalii</name>
    <dbReference type="NCBI Taxonomy" id="1940408"/>
    <lineage>
        <taxon>Bacteria</taxon>
        <taxon>Pseudomonadati</taxon>
        <taxon>Bacteroidota</taxon>
        <taxon>Flavobacteriia</taxon>
        <taxon>Flavobacteriales</taxon>
        <taxon>Flavobacteriaceae</taxon>
        <taxon>Flavobacterium</taxon>
    </lineage>
</organism>
<feature type="signal peptide" evidence="2">
    <location>
        <begin position="1"/>
        <end position="19"/>
    </location>
</feature>
<comment type="caution">
    <text evidence="3">The sequence shown here is derived from an EMBL/GenBank/DDBJ whole genome shotgun (WGS) entry which is preliminary data.</text>
</comment>
<evidence type="ECO:0000313" key="3">
    <source>
        <dbReference type="EMBL" id="MBD0723852.1"/>
    </source>
</evidence>
<sequence>MRIKKTLLTILFCPVLIQAQISSKVIKQFPAHIIYKIDEVVSKVNVAEDKQIKIGQKLITADSLATMALANGESVEKLKLYYTINIPFLKSILSEKELDHYGYELNKDNRFLTALKFATELKLTSTQVSQIREQNDSLVSVPTVPSKGTIQAYNIKLSKILAKEQYISLLNIIYKDQSIEEAKKEMVKILRLKILSEKDYKTEFLKILNYYLAKNSLLDKKADKYDKKKGDFLAKKIALGEPPLLVRANILSNGSYKNNRYASVIKYEKELELTKNQIDSLLSQYRQHEKIKLENSEKESNLSPSKIVPSEHEVIGRILNPEQINKWLVSKNKEDARKEALRNWLQLEAEGLTKDLDKNKTLTEFANYQLKYLVIKEKAYVYHTPENVFMRGDVERKKPELLKQLDVITRTKAKNTTVKNALTW</sequence>
<feature type="chain" id="PRO_5047406780" evidence="2">
    <location>
        <begin position="20"/>
        <end position="424"/>
    </location>
</feature>
<keyword evidence="1" id="KW-0175">Coiled coil</keyword>
<reference evidence="3 4" key="1">
    <citation type="journal article" date="2020" name="Microbiol. Res.">
        <title>Flavobacterium pokkalii sp. nov., a novel plant growth promoting native rhizobacteria isolated from pokkali rice grown in coastal saline affected agricultural regions of southern India, Kerala.</title>
        <authorList>
            <person name="Menon R.R."/>
            <person name="Kumari S."/>
            <person name="Viver T."/>
            <person name="Rameshkumar N."/>
        </authorList>
    </citation>
    <scope>NUCLEOTIDE SEQUENCE [LARGE SCALE GENOMIC DNA]</scope>
    <source>
        <strain evidence="3 4">L1I52</strain>
    </source>
</reference>
<evidence type="ECO:0000313" key="4">
    <source>
        <dbReference type="Proteomes" id="UP000661715"/>
    </source>
</evidence>
<proteinExistence type="predicted"/>
<evidence type="ECO:0000256" key="2">
    <source>
        <dbReference type="SAM" id="SignalP"/>
    </source>
</evidence>
<dbReference type="RefSeq" id="WP_188219434.1">
    <property type="nucleotide sequence ID" value="NZ_NASZ01000001.1"/>
</dbReference>
<accession>A0ABR7UMS8</accession>
<evidence type="ECO:0000256" key="1">
    <source>
        <dbReference type="SAM" id="Coils"/>
    </source>
</evidence>
<gene>
    <name evidence="3" type="ORF">B6A10_01520</name>
</gene>
<keyword evidence="4" id="KW-1185">Reference proteome</keyword>
<feature type="coiled-coil region" evidence="1">
    <location>
        <begin position="264"/>
        <end position="291"/>
    </location>
</feature>
<dbReference type="Proteomes" id="UP000661715">
    <property type="component" value="Unassembled WGS sequence"/>
</dbReference>
<name>A0ABR7UMS8_9FLAO</name>
<dbReference type="EMBL" id="NASZ01000001">
    <property type="protein sequence ID" value="MBD0723852.1"/>
    <property type="molecule type" value="Genomic_DNA"/>
</dbReference>